<sequence>MDIEGINVLDEAEEVGQSTRKKTIRKKKILDVAEKARDEFASEFGYIFMDFLE</sequence>
<evidence type="ECO:0000313" key="2">
    <source>
        <dbReference type="Proteomes" id="UP000789342"/>
    </source>
</evidence>
<proteinExistence type="predicted"/>
<dbReference type="AlphaFoldDB" id="A0A9N9J6R0"/>
<gene>
    <name evidence="1" type="ORF">AMORRO_LOCUS16176</name>
</gene>
<accession>A0A9N9J6R0</accession>
<comment type="caution">
    <text evidence="1">The sequence shown here is derived from an EMBL/GenBank/DDBJ whole genome shotgun (WGS) entry which is preliminary data.</text>
</comment>
<dbReference type="Proteomes" id="UP000789342">
    <property type="component" value="Unassembled WGS sequence"/>
</dbReference>
<feature type="non-terminal residue" evidence="1">
    <location>
        <position position="53"/>
    </location>
</feature>
<keyword evidence="2" id="KW-1185">Reference proteome</keyword>
<dbReference type="EMBL" id="CAJVPV010042886">
    <property type="protein sequence ID" value="CAG8764703.1"/>
    <property type="molecule type" value="Genomic_DNA"/>
</dbReference>
<protein>
    <submittedName>
        <fullName evidence="1">3223_t:CDS:1</fullName>
    </submittedName>
</protein>
<evidence type="ECO:0000313" key="1">
    <source>
        <dbReference type="EMBL" id="CAG8764703.1"/>
    </source>
</evidence>
<reference evidence="1" key="1">
    <citation type="submission" date="2021-06" db="EMBL/GenBank/DDBJ databases">
        <authorList>
            <person name="Kallberg Y."/>
            <person name="Tangrot J."/>
            <person name="Rosling A."/>
        </authorList>
    </citation>
    <scope>NUCLEOTIDE SEQUENCE</scope>
    <source>
        <strain evidence="1">CL551</strain>
    </source>
</reference>
<name>A0A9N9J6R0_9GLOM</name>
<organism evidence="1 2">
    <name type="scientific">Acaulospora morrowiae</name>
    <dbReference type="NCBI Taxonomy" id="94023"/>
    <lineage>
        <taxon>Eukaryota</taxon>
        <taxon>Fungi</taxon>
        <taxon>Fungi incertae sedis</taxon>
        <taxon>Mucoromycota</taxon>
        <taxon>Glomeromycotina</taxon>
        <taxon>Glomeromycetes</taxon>
        <taxon>Diversisporales</taxon>
        <taxon>Acaulosporaceae</taxon>
        <taxon>Acaulospora</taxon>
    </lineage>
</organism>